<dbReference type="Gene3D" id="1.10.287.130">
    <property type="match status" value="1"/>
</dbReference>
<dbReference type="SUPFAM" id="SSF47384">
    <property type="entry name" value="Homodimeric domain of signal transducing histidine kinase"/>
    <property type="match status" value="1"/>
</dbReference>
<organism evidence="20 21">
    <name type="scientific">Passalora fulva</name>
    <name type="common">Tomato leaf mold</name>
    <name type="synonym">Cladosporium fulvum</name>
    <dbReference type="NCBI Taxonomy" id="5499"/>
    <lineage>
        <taxon>Eukaryota</taxon>
        <taxon>Fungi</taxon>
        <taxon>Dikarya</taxon>
        <taxon>Ascomycota</taxon>
        <taxon>Pezizomycotina</taxon>
        <taxon>Dothideomycetes</taxon>
        <taxon>Dothideomycetidae</taxon>
        <taxon>Mycosphaerellales</taxon>
        <taxon>Mycosphaerellaceae</taxon>
        <taxon>Fulvia</taxon>
    </lineage>
</organism>
<dbReference type="CDD" id="cd17546">
    <property type="entry name" value="REC_hyHK_CKI1_RcsC-like"/>
    <property type="match status" value="1"/>
</dbReference>
<dbReference type="Proteomes" id="UP000756132">
    <property type="component" value="Chromosome 10"/>
</dbReference>
<feature type="domain" description="Histidine kinase" evidence="18">
    <location>
        <begin position="570"/>
        <end position="872"/>
    </location>
</feature>
<comment type="catalytic activity">
    <reaction evidence="1">
        <text>ATP + protein L-histidine = ADP + protein N-phospho-L-histidine.</text>
        <dbReference type="EC" id="2.7.13.3"/>
    </reaction>
</comment>
<keyword evidence="8" id="KW-0418">Kinase</keyword>
<dbReference type="Gene3D" id="3.40.50.2300">
    <property type="match status" value="1"/>
</dbReference>
<reference evidence="20" key="1">
    <citation type="submission" date="2021-12" db="EMBL/GenBank/DDBJ databases">
        <authorList>
            <person name="Zaccaron A."/>
            <person name="Stergiopoulos I."/>
        </authorList>
    </citation>
    <scope>NUCLEOTIDE SEQUENCE</scope>
    <source>
        <strain evidence="20">Race5_Kim</strain>
    </source>
</reference>
<dbReference type="GO" id="GO:0009927">
    <property type="term" value="F:histidine phosphotransfer kinase activity"/>
    <property type="evidence" value="ECO:0007669"/>
    <property type="project" value="TreeGrafter"/>
</dbReference>
<feature type="modified residue" description="4-aspartylphosphate" evidence="14">
    <location>
        <position position="1031"/>
    </location>
</feature>
<keyword evidence="21" id="KW-1185">Reference proteome</keyword>
<evidence type="ECO:0000256" key="11">
    <source>
        <dbReference type="ARBA" id="ARBA00023012"/>
    </source>
</evidence>
<dbReference type="FunFam" id="3.40.50.2300:FF:000289">
    <property type="entry name" value="Osmosensing histidine protein kinase SLN1"/>
    <property type="match status" value="1"/>
</dbReference>
<dbReference type="Gene3D" id="3.30.565.10">
    <property type="entry name" value="Histidine kinase-like ATPase, C-terminal domain"/>
    <property type="match status" value="1"/>
</dbReference>
<dbReference type="Pfam" id="PF02518">
    <property type="entry name" value="HATPase_c"/>
    <property type="match status" value="1"/>
</dbReference>
<dbReference type="RefSeq" id="XP_047767095.1">
    <property type="nucleotide sequence ID" value="XM_047911278.1"/>
</dbReference>
<evidence type="ECO:0000256" key="17">
    <source>
        <dbReference type="SAM" id="Phobius"/>
    </source>
</evidence>
<dbReference type="InterPro" id="IPR036097">
    <property type="entry name" value="HisK_dim/P_sf"/>
</dbReference>
<accession>A0A9Q8PHW0</accession>
<dbReference type="SMART" id="SM00448">
    <property type="entry name" value="REC"/>
    <property type="match status" value="1"/>
</dbReference>
<dbReference type="GO" id="GO:0000155">
    <property type="term" value="F:phosphorelay sensor kinase activity"/>
    <property type="evidence" value="ECO:0007669"/>
    <property type="project" value="InterPro"/>
</dbReference>
<dbReference type="InterPro" id="IPR003661">
    <property type="entry name" value="HisK_dim/P_dom"/>
</dbReference>
<keyword evidence="12 17" id="KW-0472">Membrane</keyword>
<evidence type="ECO:0000256" key="15">
    <source>
        <dbReference type="SAM" id="Coils"/>
    </source>
</evidence>
<dbReference type="Pfam" id="PF00072">
    <property type="entry name" value="Response_reg"/>
    <property type="match status" value="1"/>
</dbReference>
<dbReference type="GeneID" id="71992008"/>
<evidence type="ECO:0000256" key="13">
    <source>
        <dbReference type="ARBA" id="ARBA00023180"/>
    </source>
</evidence>
<feature type="transmembrane region" description="Helical" evidence="17">
    <location>
        <begin position="12"/>
        <end position="32"/>
    </location>
</feature>
<keyword evidence="13" id="KW-0325">Glycoprotein</keyword>
<dbReference type="Pfam" id="PF00512">
    <property type="entry name" value="HisKA"/>
    <property type="match status" value="1"/>
</dbReference>
<evidence type="ECO:0000259" key="19">
    <source>
        <dbReference type="PROSITE" id="PS50110"/>
    </source>
</evidence>
<feature type="region of interest" description="Disordered" evidence="16">
    <location>
        <begin position="427"/>
        <end position="497"/>
    </location>
</feature>
<evidence type="ECO:0000313" key="20">
    <source>
        <dbReference type="EMBL" id="UJO22729.1"/>
    </source>
</evidence>
<dbReference type="GO" id="GO:0007234">
    <property type="term" value="P:osmosensory signaling via phosphorelay pathway"/>
    <property type="evidence" value="ECO:0007669"/>
    <property type="project" value="UniProtKB-ARBA"/>
</dbReference>
<dbReference type="InterPro" id="IPR001789">
    <property type="entry name" value="Sig_transdc_resp-reg_receiver"/>
</dbReference>
<comment type="subcellular location">
    <subcellularLocation>
        <location evidence="2">Membrane</location>
    </subcellularLocation>
</comment>
<dbReference type="SMART" id="SM00388">
    <property type="entry name" value="HisKA"/>
    <property type="match status" value="1"/>
</dbReference>
<feature type="compositionally biased region" description="Polar residues" evidence="16">
    <location>
        <begin position="890"/>
        <end position="899"/>
    </location>
</feature>
<evidence type="ECO:0000256" key="9">
    <source>
        <dbReference type="ARBA" id="ARBA00022840"/>
    </source>
</evidence>
<dbReference type="PANTHER" id="PTHR43047:SF72">
    <property type="entry name" value="OSMOSENSING HISTIDINE PROTEIN KINASE SLN1"/>
    <property type="match status" value="1"/>
</dbReference>
<dbReference type="SUPFAM" id="SSF55874">
    <property type="entry name" value="ATPase domain of HSP90 chaperone/DNA topoisomerase II/histidine kinase"/>
    <property type="match status" value="1"/>
</dbReference>
<keyword evidence="4 14" id="KW-0597">Phosphoprotein</keyword>
<evidence type="ECO:0000256" key="10">
    <source>
        <dbReference type="ARBA" id="ARBA00022989"/>
    </source>
</evidence>
<dbReference type="KEGG" id="ffu:CLAFUR5_12130"/>
<proteinExistence type="predicted"/>
<gene>
    <name evidence="20" type="ORF">CLAFUR5_12130</name>
</gene>
<dbReference type="InterPro" id="IPR011006">
    <property type="entry name" value="CheY-like_superfamily"/>
</dbReference>
<dbReference type="EC" id="2.7.13.3" evidence="3"/>
<dbReference type="PROSITE" id="PS50110">
    <property type="entry name" value="RESPONSE_REGULATORY"/>
    <property type="match status" value="1"/>
</dbReference>
<feature type="coiled-coil region" evidence="15">
    <location>
        <begin position="529"/>
        <end position="556"/>
    </location>
</feature>
<sequence>MRIPIRVQLGSLILLAALIGLAVISIAVWVTVQDFVLNLRASRLSQVASLKAMQLASGLDMMQTSVSFVASRVLLQRALGRYNNGNNTEQNWTNATQDTLAAIGGDLSSGQALLLQARIHGRDTTGPAGLRPLLSATANNAQEIELPYTFANGSRATLGSSPDGLGYPPWLYPNFTYSTGPSMNGVVSSRATYDGATIQAGTDRSSLLLGPWVINDSLSLVSITVPIVNNTGQDETLGWLTCILNGSLISSVMDDREGLGDTGDTIILGPATSSNFSPVPAANNSDGKPEFEVRYVLPLSKNYRKRHPDHVRGTANPPFNASRSRTIYKAVERGYQNPMNASGSSIRAQTEAKHPVSIGFAKMNSPLVDWTLLVEQSRKEVWRPISKLRNVIIACVFATAALMAVIAYPLAHFAALPIVRLREATQRSMDPPRSRLGVSQSSSESLRSRGGHDGDGQDNQAHGDHTGEARKEGFSNPVSKWKRKRQEAADAKRDERKKRVFRIPGKVKERRSCLHDELSDLTTTFNAMSDELMMQYSRLEERVQQRTAELEFSKKAAEAANESKTLFIANISHELKTPLNGILGMCAVCLQEDDPTRLKRSLGIIYKSGDLLLNLLTDLLTFSKNQVGQSLSLDEKEFRLRDVSSQTLAIFEKQAKEGQIDLRVKLEGVDGGELGPGTTGRLREMILWGDVHRILQVVINLVSNSLKFTPTGGSVVLTIRCLPELPDFGTRASRTSSLNSKGARPTTSFSDYQNSNLSVLRLSTANAINARDKPHAMSRVSTTERRSSPPNAKYVFFEFEVQDTGPGIPESQQDRIFEPFVQGDLGLSKKFGGTGLGLSICSQLASLMRGQISVRSSVGLGSTFTLKIPLRYTQSRAESFNTLAGDRGGETTSRSSSVDGSEFHGPVEYAESMTPPPPEGQTPGKPRSLGQDSKPRLVGLSQPFFATDQPMESPGSQTGAMKQIAAEATRGGRIRVLVAEDNKINQEVVLRMLKLEDVYDVTVAKDGQEALDIVKDSMRGGSPPFNLIFMDVQMPNVDGIQSTKLIREIGYQAPIVALTAFAEESNIKDCLDSGMNYFLSKPIRRPQLKKVLKEYCAPIPEEPEVEERRGSAASTTVVVVNGGPTAATLPEIMPATLVPSNDTGPPTRPDIRPVSPRDTS</sequence>
<evidence type="ECO:0000256" key="8">
    <source>
        <dbReference type="ARBA" id="ARBA00022777"/>
    </source>
</evidence>
<dbReference type="InterPro" id="IPR004358">
    <property type="entry name" value="Sig_transdc_His_kin-like_C"/>
</dbReference>
<keyword evidence="7" id="KW-0547">Nucleotide-binding</keyword>
<keyword evidence="5" id="KW-0808">Transferase</keyword>
<feature type="compositionally biased region" description="Basic and acidic residues" evidence="16">
    <location>
        <begin position="446"/>
        <end position="473"/>
    </location>
</feature>
<protein>
    <recommendedName>
        <fullName evidence="3">histidine kinase</fullName>
        <ecNumber evidence="3">2.7.13.3</ecNumber>
    </recommendedName>
</protein>
<keyword evidence="10 17" id="KW-1133">Transmembrane helix</keyword>
<feature type="transmembrane region" description="Helical" evidence="17">
    <location>
        <begin position="388"/>
        <end position="411"/>
    </location>
</feature>
<evidence type="ECO:0000313" key="21">
    <source>
        <dbReference type="Proteomes" id="UP000756132"/>
    </source>
</evidence>
<dbReference type="EMBL" id="CP090172">
    <property type="protein sequence ID" value="UJO22729.1"/>
    <property type="molecule type" value="Genomic_DNA"/>
</dbReference>
<feature type="region of interest" description="Disordered" evidence="16">
    <location>
        <begin position="1130"/>
        <end position="1160"/>
    </location>
</feature>
<dbReference type="OMA" id="WGDSNRI"/>
<dbReference type="OrthoDB" id="60033at2759"/>
<evidence type="ECO:0000256" key="7">
    <source>
        <dbReference type="ARBA" id="ARBA00022741"/>
    </source>
</evidence>
<dbReference type="SMART" id="SM00387">
    <property type="entry name" value="HATPase_c"/>
    <property type="match status" value="1"/>
</dbReference>
<dbReference type="AlphaFoldDB" id="A0A9Q8PHW0"/>
<evidence type="ECO:0000256" key="14">
    <source>
        <dbReference type="PROSITE-ProRule" id="PRU00169"/>
    </source>
</evidence>
<evidence type="ECO:0000256" key="5">
    <source>
        <dbReference type="ARBA" id="ARBA00022679"/>
    </source>
</evidence>
<evidence type="ECO:0000256" key="2">
    <source>
        <dbReference type="ARBA" id="ARBA00004370"/>
    </source>
</evidence>
<dbReference type="GO" id="GO:0005524">
    <property type="term" value="F:ATP binding"/>
    <property type="evidence" value="ECO:0007669"/>
    <property type="project" value="UniProtKB-KW"/>
</dbReference>
<dbReference type="InterPro" id="IPR005467">
    <property type="entry name" value="His_kinase_dom"/>
</dbReference>
<evidence type="ECO:0000256" key="4">
    <source>
        <dbReference type="ARBA" id="ARBA00022553"/>
    </source>
</evidence>
<dbReference type="FunFam" id="1.10.287.130:FF:000004">
    <property type="entry name" value="Ethylene receptor 1"/>
    <property type="match status" value="1"/>
</dbReference>
<dbReference type="PRINTS" id="PR00344">
    <property type="entry name" value="BCTRLSENSOR"/>
</dbReference>
<name>A0A9Q8PHW0_PASFU</name>
<keyword evidence="9" id="KW-0067">ATP-binding</keyword>
<dbReference type="CDD" id="cd16922">
    <property type="entry name" value="HATPase_EvgS-ArcB-TorS-like"/>
    <property type="match status" value="1"/>
</dbReference>
<feature type="domain" description="Response regulatory" evidence="19">
    <location>
        <begin position="975"/>
        <end position="1096"/>
    </location>
</feature>
<evidence type="ECO:0000256" key="3">
    <source>
        <dbReference type="ARBA" id="ARBA00012438"/>
    </source>
</evidence>
<dbReference type="CDD" id="cd00082">
    <property type="entry name" value="HisKA"/>
    <property type="match status" value="1"/>
</dbReference>
<keyword evidence="6 17" id="KW-0812">Transmembrane</keyword>
<dbReference type="PANTHER" id="PTHR43047">
    <property type="entry name" value="TWO-COMPONENT HISTIDINE PROTEIN KINASE"/>
    <property type="match status" value="1"/>
</dbReference>
<evidence type="ECO:0000256" key="1">
    <source>
        <dbReference type="ARBA" id="ARBA00000085"/>
    </source>
</evidence>
<evidence type="ECO:0000256" key="16">
    <source>
        <dbReference type="SAM" id="MobiDB-lite"/>
    </source>
</evidence>
<keyword evidence="11" id="KW-0902">Two-component regulatory system</keyword>
<dbReference type="InterPro" id="IPR036890">
    <property type="entry name" value="HATPase_C_sf"/>
</dbReference>
<reference evidence="20" key="2">
    <citation type="journal article" date="2022" name="Microb. Genom.">
        <title>A chromosome-scale genome assembly of the tomato pathogen Cladosporium fulvum reveals a compartmentalized genome architecture and the presence of a dispensable chromosome.</title>
        <authorList>
            <person name="Zaccaron A.Z."/>
            <person name="Chen L.H."/>
            <person name="Samaras A."/>
            <person name="Stergiopoulos I."/>
        </authorList>
    </citation>
    <scope>NUCLEOTIDE SEQUENCE</scope>
    <source>
        <strain evidence="20">Race5_Kim</strain>
    </source>
</reference>
<dbReference type="SUPFAM" id="SSF52172">
    <property type="entry name" value="CheY-like"/>
    <property type="match status" value="1"/>
</dbReference>
<dbReference type="InterPro" id="IPR003594">
    <property type="entry name" value="HATPase_dom"/>
</dbReference>
<keyword evidence="15" id="KW-0175">Coiled coil</keyword>
<evidence type="ECO:0000259" key="18">
    <source>
        <dbReference type="PROSITE" id="PS50109"/>
    </source>
</evidence>
<feature type="compositionally biased region" description="Low complexity" evidence="16">
    <location>
        <begin position="434"/>
        <end position="445"/>
    </location>
</feature>
<dbReference type="GO" id="GO:0005886">
    <property type="term" value="C:plasma membrane"/>
    <property type="evidence" value="ECO:0007669"/>
    <property type="project" value="UniProtKB-ARBA"/>
</dbReference>
<evidence type="ECO:0000256" key="6">
    <source>
        <dbReference type="ARBA" id="ARBA00022692"/>
    </source>
</evidence>
<feature type="region of interest" description="Disordered" evidence="16">
    <location>
        <begin position="881"/>
        <end position="936"/>
    </location>
</feature>
<evidence type="ECO:0000256" key="12">
    <source>
        <dbReference type="ARBA" id="ARBA00023136"/>
    </source>
</evidence>
<dbReference type="PROSITE" id="PS50109">
    <property type="entry name" value="HIS_KIN"/>
    <property type="match status" value="1"/>
</dbReference>